<accession>A0A1H1TXC6</accession>
<organism evidence="1 2">
    <name type="scientific">Pseudomonas asplenii</name>
    <dbReference type="NCBI Taxonomy" id="53407"/>
    <lineage>
        <taxon>Bacteria</taxon>
        <taxon>Pseudomonadati</taxon>
        <taxon>Pseudomonadota</taxon>
        <taxon>Gammaproteobacteria</taxon>
        <taxon>Pseudomonadales</taxon>
        <taxon>Pseudomonadaceae</taxon>
        <taxon>Pseudomonas</taxon>
    </lineage>
</organism>
<evidence type="ECO:0000313" key="2">
    <source>
        <dbReference type="Proteomes" id="UP000199524"/>
    </source>
</evidence>
<gene>
    <name evidence="1" type="ORF">SAMN05216598_2246</name>
</gene>
<evidence type="ECO:0000313" key="1">
    <source>
        <dbReference type="EMBL" id="SDS64269.1"/>
    </source>
</evidence>
<dbReference type="EMBL" id="LT629777">
    <property type="protein sequence ID" value="SDS64269.1"/>
    <property type="molecule type" value="Genomic_DNA"/>
</dbReference>
<keyword evidence="2" id="KW-1185">Reference proteome</keyword>
<name>A0A1H1TXC6_9PSED</name>
<reference evidence="2" key="1">
    <citation type="submission" date="2016-10" db="EMBL/GenBank/DDBJ databases">
        <authorList>
            <person name="Varghese N."/>
            <person name="Submissions S."/>
        </authorList>
    </citation>
    <scope>NUCLEOTIDE SEQUENCE [LARGE SCALE GENOMIC DNA]</scope>
    <source>
        <strain evidence="2">ATCC 23835</strain>
    </source>
</reference>
<dbReference type="Proteomes" id="UP000199524">
    <property type="component" value="Chromosome I"/>
</dbReference>
<dbReference type="RefSeq" id="WP_232000495.1">
    <property type="nucleotide sequence ID" value="NZ_LT629777.1"/>
</dbReference>
<dbReference type="GeneID" id="300207230"/>
<proteinExistence type="predicted"/>
<evidence type="ECO:0008006" key="3">
    <source>
        <dbReference type="Google" id="ProtNLM"/>
    </source>
</evidence>
<dbReference type="AlphaFoldDB" id="A0A1H1TXC6"/>
<sequence>MDLPPIIPQTVGKPSRTLPVARLNPLAQDYHDKYSTRRLARKLVRRTYRYLHYLTIDTSGSTKQIHQFGGATWGMAALPLLHSSQTWTKKMLPVEIKLISPTHELHVFNIESLDTKITKCLDDFLVSICEGSSDSELDLVKLRLRKFLEDKDEKTRMGAAAELFAHLYLRTAGYKQEFLFFNLEEGSIKKGFDGFFSKDAETYLLESKSGSISSKKISHKDKLKHAYSDLEKYVSGKSEKGKNNPWKNAYNHASHIDVGTEKSIRKKIKLLQDMFDKGTFSKITEFNIITYSTIFLNGSWDSTASSEILTDNSFVLGFNGKTIKAMCLTKSSLDSFIKYLEK</sequence>
<protein>
    <recommendedName>
        <fullName evidence="3">Anti-bacteriophage protein A/HamA C-terminal domain-containing protein</fullName>
    </recommendedName>
</protein>